<dbReference type="PANTHER" id="PTHR19376">
    <property type="entry name" value="DNA-DIRECTED RNA POLYMERASE"/>
    <property type="match status" value="1"/>
</dbReference>
<feature type="domain" description="RNA polymerase N-terminal" evidence="14">
    <location>
        <begin position="195"/>
        <end position="495"/>
    </location>
</feature>
<keyword evidence="6" id="KW-0479">Metal-binding</keyword>
<dbReference type="Pfam" id="PF04997">
    <property type="entry name" value="RNA_pol_Rpb1_1"/>
    <property type="match status" value="1"/>
</dbReference>
<keyword evidence="3" id="KW-0963">Cytoplasm</keyword>
<evidence type="ECO:0000256" key="7">
    <source>
        <dbReference type="ARBA" id="ARBA00022833"/>
    </source>
</evidence>
<dbReference type="GO" id="GO:0008270">
    <property type="term" value="F:zinc ion binding"/>
    <property type="evidence" value="ECO:0007669"/>
    <property type="project" value="InterPro"/>
</dbReference>
<comment type="catalytic activity">
    <reaction evidence="11 13">
        <text>RNA(n) + a ribonucleoside 5'-triphosphate = RNA(n+1) + diphosphate</text>
        <dbReference type="Rhea" id="RHEA:21248"/>
        <dbReference type="Rhea" id="RHEA-COMP:14527"/>
        <dbReference type="Rhea" id="RHEA-COMP:17342"/>
        <dbReference type="ChEBI" id="CHEBI:33019"/>
        <dbReference type="ChEBI" id="CHEBI:61557"/>
        <dbReference type="ChEBI" id="CHEBI:140395"/>
        <dbReference type="EC" id="2.7.7.6"/>
    </reaction>
</comment>
<dbReference type="InterPro" id="IPR044893">
    <property type="entry name" value="RNA_pol_Rpb1_clamp_domain"/>
</dbReference>
<organism evidence="15 16">
    <name type="scientific">Candidatus Iainarchaeum sp</name>
    <dbReference type="NCBI Taxonomy" id="3101447"/>
    <lineage>
        <taxon>Archaea</taxon>
        <taxon>Candidatus Iainarchaeota</taxon>
        <taxon>Candidatus Iainarchaeia</taxon>
        <taxon>Candidatus Iainarchaeales</taxon>
        <taxon>Candidatus Iainarchaeaceae</taxon>
        <taxon>Candidatus Iainarchaeum</taxon>
    </lineage>
</organism>
<dbReference type="InterPro" id="IPR007080">
    <property type="entry name" value="RNA_pol_Rpb1_1"/>
</dbReference>
<keyword evidence="5 13" id="KW-0548">Nucleotidyltransferase</keyword>
<dbReference type="GO" id="GO:0000428">
    <property type="term" value="C:DNA-directed RNA polymerase complex"/>
    <property type="evidence" value="ECO:0007669"/>
    <property type="project" value="UniProtKB-KW"/>
</dbReference>
<dbReference type="Pfam" id="PF04983">
    <property type="entry name" value="RNA_pol_Rpb1_3"/>
    <property type="match status" value="1"/>
</dbReference>
<dbReference type="SUPFAM" id="SSF64484">
    <property type="entry name" value="beta and beta-prime subunits of DNA dependent RNA-polymerase"/>
    <property type="match status" value="1"/>
</dbReference>
<dbReference type="Gene3D" id="4.10.860.120">
    <property type="entry name" value="RNA polymerase II, clamp domain"/>
    <property type="match status" value="2"/>
</dbReference>
<name>A0A8T4L515_9ARCH</name>
<evidence type="ECO:0000256" key="6">
    <source>
        <dbReference type="ARBA" id="ARBA00022723"/>
    </source>
</evidence>
<dbReference type="Pfam" id="PF05000">
    <property type="entry name" value="RNA_pol_Rpb1_4"/>
    <property type="match status" value="1"/>
</dbReference>
<comment type="similarity">
    <text evidence="1 13">Belongs to the RNA polymerase beta' chain family.</text>
</comment>
<dbReference type="Pfam" id="PF04998">
    <property type="entry name" value="RNA_pol_Rpb1_5"/>
    <property type="match status" value="1"/>
</dbReference>
<dbReference type="EMBL" id="JAGVWB010000009">
    <property type="protein sequence ID" value="MBS3058076.1"/>
    <property type="molecule type" value="Genomic_DNA"/>
</dbReference>
<evidence type="ECO:0000313" key="16">
    <source>
        <dbReference type="Proteomes" id="UP000680185"/>
    </source>
</evidence>
<evidence type="ECO:0000256" key="3">
    <source>
        <dbReference type="ARBA" id="ARBA00022490"/>
    </source>
</evidence>
<evidence type="ECO:0000256" key="5">
    <source>
        <dbReference type="ARBA" id="ARBA00022695"/>
    </source>
</evidence>
<keyword evidence="7" id="KW-0862">Zinc</keyword>
<keyword evidence="8" id="KW-0460">Magnesium</keyword>
<dbReference type="AlphaFoldDB" id="A0A8T4L515"/>
<accession>A0A8T4L515</accession>
<keyword evidence="2 13" id="KW-0240">DNA-directed RNA polymerase</keyword>
<dbReference type="InterPro" id="IPR007081">
    <property type="entry name" value="RNA_pol_Rpb1_5"/>
</dbReference>
<protein>
    <recommendedName>
        <fullName evidence="13">DNA-directed RNA polymerase subunit</fullName>
        <ecNumber evidence="13">2.7.7.6</ecNumber>
    </recommendedName>
</protein>
<keyword evidence="10 13" id="KW-0804">Transcription</keyword>
<evidence type="ECO:0000256" key="12">
    <source>
        <dbReference type="ARBA" id="ARBA00053389"/>
    </source>
</evidence>
<dbReference type="InterPro" id="IPR038120">
    <property type="entry name" value="Rpb1_funnel_sf"/>
</dbReference>
<dbReference type="InterPro" id="IPR007083">
    <property type="entry name" value="RNA_pol_Rpb1_4"/>
</dbReference>
<dbReference type="InterPro" id="IPR000722">
    <property type="entry name" value="RNA_pol_asu"/>
</dbReference>
<evidence type="ECO:0000256" key="10">
    <source>
        <dbReference type="ARBA" id="ARBA00023163"/>
    </source>
</evidence>
<evidence type="ECO:0000256" key="2">
    <source>
        <dbReference type="ARBA" id="ARBA00022478"/>
    </source>
</evidence>
<dbReference type="FunFam" id="2.40.40.20:FF:000019">
    <property type="entry name" value="DNA-directed RNA polymerase II subunit RPB1"/>
    <property type="match status" value="1"/>
</dbReference>
<dbReference type="InterPro" id="IPR045867">
    <property type="entry name" value="DNA-dir_RpoC_beta_prime"/>
</dbReference>
<dbReference type="GO" id="GO:0003899">
    <property type="term" value="F:DNA-directed RNA polymerase activity"/>
    <property type="evidence" value="ECO:0007669"/>
    <property type="project" value="UniProtKB-EC"/>
</dbReference>
<dbReference type="Gene3D" id="1.10.274.100">
    <property type="entry name" value="RNA polymerase Rpb1, domain 3"/>
    <property type="match status" value="1"/>
</dbReference>
<evidence type="ECO:0000256" key="11">
    <source>
        <dbReference type="ARBA" id="ARBA00048552"/>
    </source>
</evidence>
<dbReference type="Gene3D" id="6.20.50.80">
    <property type="match status" value="1"/>
</dbReference>
<dbReference type="GO" id="GO:0006351">
    <property type="term" value="P:DNA-templated transcription"/>
    <property type="evidence" value="ECO:0007669"/>
    <property type="project" value="InterPro"/>
</dbReference>
<evidence type="ECO:0000313" key="15">
    <source>
        <dbReference type="EMBL" id="MBS3058076.1"/>
    </source>
</evidence>
<dbReference type="Gene3D" id="1.10.132.30">
    <property type="match status" value="1"/>
</dbReference>
<dbReference type="Proteomes" id="UP000680185">
    <property type="component" value="Unassembled WGS sequence"/>
</dbReference>
<reference evidence="15" key="2">
    <citation type="submission" date="2021-05" db="EMBL/GenBank/DDBJ databases">
        <title>Protein family content uncovers lineage relationships and bacterial pathway maintenance mechanisms in DPANN archaea.</title>
        <authorList>
            <person name="Castelle C.J."/>
            <person name="Meheust R."/>
            <person name="Jaffe A.L."/>
            <person name="Seitz K."/>
            <person name="Gong X."/>
            <person name="Baker B.J."/>
            <person name="Banfield J.F."/>
        </authorList>
    </citation>
    <scope>NUCLEOTIDE SEQUENCE</scope>
    <source>
        <strain evidence="15">RIFCSPLOWO2_01_FULL_43_13</strain>
    </source>
</reference>
<dbReference type="InterPro" id="IPR006592">
    <property type="entry name" value="RNA_pol_N"/>
</dbReference>
<evidence type="ECO:0000256" key="8">
    <source>
        <dbReference type="ARBA" id="ARBA00022842"/>
    </source>
</evidence>
<evidence type="ECO:0000256" key="1">
    <source>
        <dbReference type="ARBA" id="ARBA00006460"/>
    </source>
</evidence>
<dbReference type="Gene3D" id="3.30.1490.180">
    <property type="entry name" value="RNA polymerase ii"/>
    <property type="match status" value="1"/>
</dbReference>
<dbReference type="InterPro" id="IPR012758">
    <property type="entry name" value="RPO1N"/>
</dbReference>
<evidence type="ECO:0000259" key="14">
    <source>
        <dbReference type="SMART" id="SM00663"/>
    </source>
</evidence>
<dbReference type="EC" id="2.7.7.6" evidence="13"/>
<dbReference type="SMART" id="SM00663">
    <property type="entry name" value="RPOLA_N"/>
    <property type="match status" value="1"/>
</dbReference>
<comment type="function">
    <text evidence="12">DNA-dependent RNA polymerase (RNAP) catalyzes the transcription of DNA into RNA using the four ribonucleoside triphosphates as substrates. Forms the clamp head domain.</text>
</comment>
<comment type="caution">
    <text evidence="15">The sequence shown here is derived from an EMBL/GenBank/DDBJ whole genome shotgun (WGS) entry which is preliminary data.</text>
</comment>
<dbReference type="PANTHER" id="PTHR19376:SF32">
    <property type="entry name" value="DNA-DIRECTED RNA POLYMERASE III SUBUNIT RPC1"/>
    <property type="match status" value="1"/>
</dbReference>
<reference evidence="15" key="1">
    <citation type="submission" date="2021-03" db="EMBL/GenBank/DDBJ databases">
        <authorList>
            <person name="Jaffe A."/>
        </authorList>
    </citation>
    <scope>NUCLEOTIDE SEQUENCE</scope>
    <source>
        <strain evidence="15">RIFCSPLOWO2_01_FULL_43_13</strain>
    </source>
</reference>
<dbReference type="InterPro" id="IPR007066">
    <property type="entry name" value="RNA_pol_Rpb1_3"/>
</dbReference>
<evidence type="ECO:0000256" key="9">
    <source>
        <dbReference type="ARBA" id="ARBA00023125"/>
    </source>
</evidence>
<dbReference type="GO" id="GO:0003677">
    <property type="term" value="F:DNA binding"/>
    <property type="evidence" value="ECO:0007669"/>
    <property type="project" value="UniProtKB-KW"/>
</dbReference>
<dbReference type="InterPro" id="IPR042102">
    <property type="entry name" value="RNA_pol_Rpb1_3_sf"/>
</dbReference>
<dbReference type="NCBIfam" id="TIGR02390">
    <property type="entry name" value="RNA_pol_rpoA1"/>
    <property type="match status" value="1"/>
</dbReference>
<gene>
    <name evidence="15" type="ORF">J4478_01615</name>
</gene>
<keyword evidence="9" id="KW-0238">DNA-binding</keyword>
<sequence length="882" mass="99467">MLLKRIASVEFSVLSPETIRKMSAIEIKTPETYDKDGYPMEGGLMDPHLGVINPGLRCKTCGQQLKSCPGHFGHLNLVRPVVHSEFSRKVEEMMHASCQNCGRIALSDEKLAELRNLMQTDETVDVGKRIILKTKKGNKCPHCGFDRKIVILDKPTNFYLDKDRIYPTQIRDWMEKIPEKDLELFGYKPERIRPEWFVLTTLQAPPINIRPSITLESGIKSEDDLTHKLVDIIRINLRLKDNIDAGAPQLIIEDLWDLLQYHVTTYFDNNTAGVPPAKHRSGRALRTLVQRLKGKRGRFRYNLTGKRVNFAARSTITPDPYLSINEVGIPEAIAKELTVPEFLSEWNEKHLKKMLKETDRILYIIRPNGQRKKVSEENKSEILEELAPGFKIERTLENGDIVLFNRQPSLHRISMMAHYARIMPNKTFRINPGVCKPYNADFDGDEMNLHVPQTEEGKAEARNLMLCSNQAISPRHGGPVVVLDEDSVSGSFTLSLKSTKFEKHEAMRFLYEIGITEIPDADVEGKYYSGKLVFSQLLPKGLNLEYESYACGLVKKAGLCKSCTKEECAFDTFVKIKNGLLVSGVIDSASLGERKGQLADALFRNYGPETLEKFYLGLSRLSTATITRKGMTAGIDEYQTSETVETLRQEAIAEELEESAKLVEEYKKGTLEHIPGKNLAESFETRMLVIGSKVKNKLEKQILKEKIEQTLNVEKPAYNTSIIVLSKAKGSPINFTNMSGFWGQVSVREGRPKRGFKNRLSSINRKGDIGAIAGGFIQNNFIQGLTPREFFYHSMGGRQGEVDTSVATKVSGYLYRRLANSLKDLVINNDETVRTANKNLIQYTYGEDAVFPMKAVRGKSIDVKRIADSVAAEPARQKSKSD</sequence>
<dbReference type="Gene3D" id="6.10.250.2940">
    <property type="match status" value="1"/>
</dbReference>
<evidence type="ECO:0000256" key="4">
    <source>
        <dbReference type="ARBA" id="ARBA00022679"/>
    </source>
</evidence>
<dbReference type="Gene3D" id="2.40.40.20">
    <property type="match status" value="1"/>
</dbReference>
<dbReference type="Pfam" id="PF00623">
    <property type="entry name" value="RNA_pol_Rpb1_2"/>
    <property type="match status" value="1"/>
</dbReference>
<evidence type="ECO:0000256" key="13">
    <source>
        <dbReference type="RuleBase" id="RU004279"/>
    </source>
</evidence>
<comment type="function">
    <text evidence="13">DNA-dependent RNA polymerase catalyzes the transcription of DNA into RNA using the four ribonucleoside triphosphates as substrates.</text>
</comment>
<keyword evidence="4 13" id="KW-0808">Transferase</keyword>
<dbReference type="NCBIfam" id="NF006336">
    <property type="entry name" value="PRK08566.1"/>
    <property type="match status" value="1"/>
</dbReference>
<proteinExistence type="inferred from homology"/>